<keyword evidence="1" id="KW-0802">TPR repeat</keyword>
<dbReference type="HOGENOM" id="CLU_1132817_0_0_10"/>
<feature type="repeat" description="TPR" evidence="1">
    <location>
        <begin position="202"/>
        <end position="235"/>
    </location>
</feature>
<evidence type="ECO:0000256" key="2">
    <source>
        <dbReference type="SAM" id="SignalP"/>
    </source>
</evidence>
<reference key="1">
    <citation type="submission" date="2010-11" db="EMBL/GenBank/DDBJ databases">
        <title>The complete genome of Paludibacter propionicigenes DSM 17365.</title>
        <authorList>
            <consortium name="US DOE Joint Genome Institute (JGI-PGF)"/>
            <person name="Lucas S."/>
            <person name="Copeland A."/>
            <person name="Lapidus A."/>
            <person name="Bruce D."/>
            <person name="Goodwin L."/>
            <person name="Pitluck S."/>
            <person name="Kyrpides N."/>
            <person name="Mavromatis K."/>
            <person name="Ivanova N."/>
            <person name="Munk A.C."/>
            <person name="Brettin T."/>
            <person name="Detter J.C."/>
            <person name="Han C."/>
            <person name="Tapia R."/>
            <person name="Land M."/>
            <person name="Hauser L."/>
            <person name="Markowitz V."/>
            <person name="Cheng J.-F."/>
            <person name="Hugenholtz P."/>
            <person name="Woyke T."/>
            <person name="Wu D."/>
            <person name="Gronow S."/>
            <person name="Wellnitz S."/>
            <person name="Brambilla E."/>
            <person name="Klenk H.-P."/>
            <person name="Eisen J.A."/>
        </authorList>
    </citation>
    <scope>NUCLEOTIDE SEQUENCE</scope>
    <source>
        <strain>WB4</strain>
    </source>
</reference>
<dbReference type="RefSeq" id="WP_013443595.1">
    <property type="nucleotide sequence ID" value="NC_014734.1"/>
</dbReference>
<dbReference type="KEGG" id="ppn:Palpr_0064"/>
<keyword evidence="4" id="KW-1185">Reference proteome</keyword>
<dbReference type="eggNOG" id="COG3063">
    <property type="taxonomic scope" value="Bacteria"/>
</dbReference>
<accession>E4T0V1</accession>
<dbReference type="InterPro" id="IPR019734">
    <property type="entry name" value="TPR_rpt"/>
</dbReference>
<dbReference type="AlphaFoldDB" id="E4T0V1"/>
<dbReference type="Gene3D" id="1.25.40.10">
    <property type="entry name" value="Tetratricopeptide repeat domain"/>
    <property type="match status" value="1"/>
</dbReference>
<evidence type="ECO:0000313" key="3">
    <source>
        <dbReference type="EMBL" id="ADQ78226.1"/>
    </source>
</evidence>
<evidence type="ECO:0000256" key="1">
    <source>
        <dbReference type="PROSITE-ProRule" id="PRU00339"/>
    </source>
</evidence>
<dbReference type="EMBL" id="CP002345">
    <property type="protein sequence ID" value="ADQ78226.1"/>
    <property type="molecule type" value="Genomic_DNA"/>
</dbReference>
<dbReference type="PROSITE" id="PS50005">
    <property type="entry name" value="TPR"/>
    <property type="match status" value="1"/>
</dbReference>
<name>E4T0V1_PALPW</name>
<dbReference type="Pfam" id="PF13181">
    <property type="entry name" value="TPR_8"/>
    <property type="match status" value="1"/>
</dbReference>
<dbReference type="STRING" id="694427.Palpr_0064"/>
<reference evidence="3 4" key="2">
    <citation type="journal article" date="2011" name="Stand. Genomic Sci.">
        <title>Complete genome sequence of Paludibacter propionicigenes type strain (WB4).</title>
        <authorList>
            <person name="Gronow S."/>
            <person name="Munk C."/>
            <person name="Lapidus A."/>
            <person name="Nolan M."/>
            <person name="Lucas S."/>
            <person name="Hammon N."/>
            <person name="Deshpande S."/>
            <person name="Cheng J.F."/>
            <person name="Tapia R."/>
            <person name="Han C."/>
            <person name="Goodwin L."/>
            <person name="Pitluck S."/>
            <person name="Liolios K."/>
            <person name="Ivanova N."/>
            <person name="Mavromatis K."/>
            <person name="Mikhailova N."/>
            <person name="Pati A."/>
            <person name="Chen A."/>
            <person name="Palaniappan K."/>
            <person name="Land M."/>
            <person name="Hauser L."/>
            <person name="Chang Y.J."/>
            <person name="Jeffries C.D."/>
            <person name="Brambilla E."/>
            <person name="Rohde M."/>
            <person name="Goker M."/>
            <person name="Detter J.C."/>
            <person name="Woyke T."/>
            <person name="Bristow J."/>
            <person name="Eisen J.A."/>
            <person name="Markowitz V."/>
            <person name="Hugenholtz P."/>
            <person name="Kyrpides N.C."/>
            <person name="Klenk H.P."/>
        </authorList>
    </citation>
    <scope>NUCLEOTIDE SEQUENCE [LARGE SCALE GENOMIC DNA]</scope>
    <source>
        <strain evidence="4">DSM 17365 / JCM 13257 / WB4</strain>
    </source>
</reference>
<dbReference type="InterPro" id="IPR011990">
    <property type="entry name" value="TPR-like_helical_dom_sf"/>
</dbReference>
<keyword evidence="2" id="KW-0732">Signal</keyword>
<dbReference type="Proteomes" id="UP000008718">
    <property type="component" value="Chromosome"/>
</dbReference>
<feature type="chain" id="PRO_5003186740" evidence="2">
    <location>
        <begin position="28"/>
        <end position="252"/>
    </location>
</feature>
<gene>
    <name evidence="3" type="ordered locus">Palpr_0064</name>
</gene>
<dbReference type="SUPFAM" id="SSF48452">
    <property type="entry name" value="TPR-like"/>
    <property type="match status" value="1"/>
</dbReference>
<sequence length="252" mass="27987">MKKSDIQLFIASLIAISFLFVAQTTSAQSANQKIIYKAYINSDMTSWANTIHSIETNTPPASIDQKLELINFYYGYVGYLIGQKKNGLAKKEISAAQKIINDVLKNSPNNATAMAFKGSFKGFEMSINKLKSISLGSESLSCISKAYNTDPRNVQAVTDKANALFQAPALFGGDKNEAIKVYLKAINLIESSKSADQNWLYLHILITLGKIYEKQNNLSAAKMIYEKALHKEPAFRLVKENLYPALLSKIKK</sequence>
<dbReference type="OrthoDB" id="1494029at2"/>
<proteinExistence type="predicted"/>
<feature type="signal peptide" evidence="2">
    <location>
        <begin position="1"/>
        <end position="27"/>
    </location>
</feature>
<organism evidence="3 4">
    <name type="scientific">Paludibacter propionicigenes (strain DSM 17365 / JCM 13257 / WB4)</name>
    <dbReference type="NCBI Taxonomy" id="694427"/>
    <lineage>
        <taxon>Bacteria</taxon>
        <taxon>Pseudomonadati</taxon>
        <taxon>Bacteroidota</taxon>
        <taxon>Bacteroidia</taxon>
        <taxon>Bacteroidales</taxon>
        <taxon>Paludibacteraceae</taxon>
        <taxon>Paludibacter</taxon>
    </lineage>
</organism>
<protein>
    <submittedName>
        <fullName evidence="3">Uncharacterized protein</fullName>
    </submittedName>
</protein>
<evidence type="ECO:0000313" key="4">
    <source>
        <dbReference type="Proteomes" id="UP000008718"/>
    </source>
</evidence>